<proteinExistence type="inferred from homology"/>
<feature type="transmembrane region" description="Helical" evidence="7">
    <location>
        <begin position="235"/>
        <end position="254"/>
    </location>
</feature>
<evidence type="ECO:0000256" key="5">
    <source>
        <dbReference type="ARBA" id="ARBA00023136"/>
    </source>
</evidence>
<dbReference type="OMA" id="THGAWEM"/>
<feature type="transmembrane region" description="Helical" evidence="7">
    <location>
        <begin position="34"/>
        <end position="55"/>
    </location>
</feature>
<dbReference type="FunFam" id="1.20.1250.20:FF:000196">
    <property type="entry name" value="MFS toxin efflux pump (AflT)"/>
    <property type="match status" value="1"/>
</dbReference>
<keyword evidence="3 7" id="KW-0812">Transmembrane</keyword>
<dbReference type="Pfam" id="PF07690">
    <property type="entry name" value="MFS_1"/>
    <property type="match status" value="1"/>
</dbReference>
<dbReference type="VEuPathDB" id="FungiDB:ASPACDRAFT_37014"/>
<name>A0A1L9WG84_ASPA1</name>
<feature type="transmembrane region" description="Helical" evidence="7">
    <location>
        <begin position="428"/>
        <end position="450"/>
    </location>
</feature>
<accession>A0A1L9WG84</accession>
<feature type="transmembrane region" description="Helical" evidence="7">
    <location>
        <begin position="135"/>
        <end position="156"/>
    </location>
</feature>
<feature type="compositionally biased region" description="Polar residues" evidence="6">
    <location>
        <begin position="1"/>
        <end position="16"/>
    </location>
</feature>
<dbReference type="SUPFAM" id="SSF103473">
    <property type="entry name" value="MFS general substrate transporter"/>
    <property type="match status" value="1"/>
</dbReference>
<dbReference type="OrthoDB" id="10021397at2759"/>
<evidence type="ECO:0000313" key="10">
    <source>
        <dbReference type="Proteomes" id="UP000184546"/>
    </source>
</evidence>
<dbReference type="AlphaFoldDB" id="A0A1L9WG84"/>
<gene>
    <name evidence="9" type="ORF">ASPACDRAFT_37014</name>
</gene>
<reference evidence="10" key="1">
    <citation type="journal article" date="2017" name="Genome Biol.">
        <title>Comparative genomics reveals high biological diversity and specific adaptations in the industrially and medically important fungal genus Aspergillus.</title>
        <authorList>
            <person name="de Vries R.P."/>
            <person name="Riley R."/>
            <person name="Wiebenga A."/>
            <person name="Aguilar-Osorio G."/>
            <person name="Amillis S."/>
            <person name="Uchima C.A."/>
            <person name="Anderluh G."/>
            <person name="Asadollahi M."/>
            <person name="Askin M."/>
            <person name="Barry K."/>
            <person name="Battaglia E."/>
            <person name="Bayram O."/>
            <person name="Benocci T."/>
            <person name="Braus-Stromeyer S.A."/>
            <person name="Caldana C."/>
            <person name="Canovas D."/>
            <person name="Cerqueira G.C."/>
            <person name="Chen F."/>
            <person name="Chen W."/>
            <person name="Choi C."/>
            <person name="Clum A."/>
            <person name="Dos Santos R.A."/>
            <person name="Damasio A.R."/>
            <person name="Diallinas G."/>
            <person name="Emri T."/>
            <person name="Fekete E."/>
            <person name="Flipphi M."/>
            <person name="Freyberg S."/>
            <person name="Gallo A."/>
            <person name="Gournas C."/>
            <person name="Habgood R."/>
            <person name="Hainaut M."/>
            <person name="Harispe M.L."/>
            <person name="Henrissat B."/>
            <person name="Hilden K.S."/>
            <person name="Hope R."/>
            <person name="Hossain A."/>
            <person name="Karabika E."/>
            <person name="Karaffa L."/>
            <person name="Karanyi Z."/>
            <person name="Krasevec N."/>
            <person name="Kuo A."/>
            <person name="Kusch H."/>
            <person name="LaButti K."/>
            <person name="Lagendijk E.L."/>
            <person name="Lapidus A."/>
            <person name="Levasseur A."/>
            <person name="Lindquist E."/>
            <person name="Lipzen A."/>
            <person name="Logrieco A.F."/>
            <person name="MacCabe A."/>
            <person name="Maekelae M.R."/>
            <person name="Malavazi I."/>
            <person name="Melin P."/>
            <person name="Meyer V."/>
            <person name="Mielnichuk N."/>
            <person name="Miskei M."/>
            <person name="Molnar A.P."/>
            <person name="Mule G."/>
            <person name="Ngan C.Y."/>
            <person name="Orejas M."/>
            <person name="Orosz E."/>
            <person name="Ouedraogo J.P."/>
            <person name="Overkamp K.M."/>
            <person name="Park H.-S."/>
            <person name="Perrone G."/>
            <person name="Piumi F."/>
            <person name="Punt P.J."/>
            <person name="Ram A.F."/>
            <person name="Ramon A."/>
            <person name="Rauscher S."/>
            <person name="Record E."/>
            <person name="Riano-Pachon D.M."/>
            <person name="Robert V."/>
            <person name="Roehrig J."/>
            <person name="Ruller R."/>
            <person name="Salamov A."/>
            <person name="Salih N.S."/>
            <person name="Samson R.A."/>
            <person name="Sandor E."/>
            <person name="Sanguinetti M."/>
            <person name="Schuetze T."/>
            <person name="Sepcic K."/>
            <person name="Shelest E."/>
            <person name="Sherlock G."/>
            <person name="Sophianopoulou V."/>
            <person name="Squina F.M."/>
            <person name="Sun H."/>
            <person name="Susca A."/>
            <person name="Todd R.B."/>
            <person name="Tsang A."/>
            <person name="Unkles S.E."/>
            <person name="van de Wiele N."/>
            <person name="van Rossen-Uffink D."/>
            <person name="Oliveira J.V."/>
            <person name="Vesth T.C."/>
            <person name="Visser J."/>
            <person name="Yu J.-H."/>
            <person name="Zhou M."/>
            <person name="Andersen M.R."/>
            <person name="Archer D.B."/>
            <person name="Baker S.E."/>
            <person name="Benoit I."/>
            <person name="Brakhage A.A."/>
            <person name="Braus G.H."/>
            <person name="Fischer R."/>
            <person name="Frisvad J.C."/>
            <person name="Goldman G.H."/>
            <person name="Houbraken J."/>
            <person name="Oakley B."/>
            <person name="Pocsi I."/>
            <person name="Scazzocchio C."/>
            <person name="Seiboth B."/>
            <person name="vanKuyk P.A."/>
            <person name="Wortman J."/>
            <person name="Dyer P.S."/>
            <person name="Grigoriev I.V."/>
        </authorList>
    </citation>
    <scope>NUCLEOTIDE SEQUENCE [LARGE SCALE GENOMIC DNA]</scope>
    <source>
        <strain evidence="10">ATCC 16872 / CBS 172.66 / WB 5094</strain>
    </source>
</reference>
<dbReference type="PROSITE" id="PS50850">
    <property type="entry name" value="MFS"/>
    <property type="match status" value="1"/>
</dbReference>
<evidence type="ECO:0000256" key="7">
    <source>
        <dbReference type="SAM" id="Phobius"/>
    </source>
</evidence>
<dbReference type="PANTHER" id="PTHR23501">
    <property type="entry name" value="MAJOR FACILITATOR SUPERFAMILY"/>
    <property type="match status" value="1"/>
</dbReference>
<dbReference type="InterPro" id="IPR011701">
    <property type="entry name" value="MFS"/>
</dbReference>
<protein>
    <recommendedName>
        <fullName evidence="8">Major facilitator superfamily (MFS) profile domain-containing protein</fullName>
    </recommendedName>
</protein>
<dbReference type="Proteomes" id="UP000184546">
    <property type="component" value="Unassembled WGS sequence"/>
</dbReference>
<comment type="subcellular location">
    <subcellularLocation>
        <location evidence="1">Membrane</location>
        <topology evidence="1">Multi-pass membrane protein</topology>
    </subcellularLocation>
</comment>
<feature type="transmembrane region" description="Helical" evidence="7">
    <location>
        <begin position="370"/>
        <end position="390"/>
    </location>
</feature>
<feature type="transmembrane region" description="Helical" evidence="7">
    <location>
        <begin position="506"/>
        <end position="526"/>
    </location>
</feature>
<feature type="transmembrane region" description="Helical" evidence="7">
    <location>
        <begin position="193"/>
        <end position="215"/>
    </location>
</feature>
<dbReference type="RefSeq" id="XP_020051457.1">
    <property type="nucleotide sequence ID" value="XM_020200265.1"/>
</dbReference>
<evidence type="ECO:0000313" key="9">
    <source>
        <dbReference type="EMBL" id="OJJ95117.1"/>
    </source>
</evidence>
<evidence type="ECO:0000256" key="4">
    <source>
        <dbReference type="ARBA" id="ARBA00022989"/>
    </source>
</evidence>
<feature type="transmembrane region" description="Helical" evidence="7">
    <location>
        <begin position="302"/>
        <end position="324"/>
    </location>
</feature>
<feature type="transmembrane region" description="Helical" evidence="7">
    <location>
        <begin position="266"/>
        <end position="287"/>
    </location>
</feature>
<sequence length="539" mass="56956">MSNLQHSKSKSSNTASLDVDSQHDDNDEVQFYPMGLQLAVITISLMLAVFCVALDNTIMAVAIPKITDQFHALGDVGWYGSSYLLTTSFQLLYGKLYTLFSIKWVFLSALFIFELGSLICGVAPDSVTLIVGRAIAGLGSAGIFTGAMVTLAHTVAPAKRPMFFSMLGGMYGIASVAGPLMGGAFTDHATWRWCFYINLPLGGVTAIGLLTLLRLPAKPQTQRKSLVATLKGLDPLGTAIFVPAIVCLLLALQWGGVTYPWSSGRLIALFVIFGLALLAFIGLQYFLGEDATVPVGIARQRTIASASLFGLCIGGSFFTMIYYIPIWFQAIRNVSAVRSGIDSLPMILSNVVGIITSGALTTAFGYNAPFFLLSSTIMSVGAGLITTFTVDISQAKWVGFLFLYGLGVGFGFQQGGVSAQAVLPLSQVSVGTAIVMFLQMLGGSLFVSVAENIFSKHLIVNIAALEIPGLTPEAVVGAGATGFRALVSAEDLPAVLVAYNDALVKVFQLALILACLGLLGAVGVEWRSMKGKNVEMAAA</sequence>
<feature type="domain" description="Major facilitator superfamily (MFS) profile" evidence="8">
    <location>
        <begin position="41"/>
        <end position="529"/>
    </location>
</feature>
<dbReference type="GeneID" id="30974079"/>
<dbReference type="Gene3D" id="1.20.1250.20">
    <property type="entry name" value="MFS general substrate transporter like domains"/>
    <property type="match status" value="1"/>
</dbReference>
<dbReference type="InterPro" id="IPR036259">
    <property type="entry name" value="MFS_trans_sf"/>
</dbReference>
<feature type="transmembrane region" description="Helical" evidence="7">
    <location>
        <begin position="397"/>
        <end position="416"/>
    </location>
</feature>
<dbReference type="FunFam" id="1.20.1720.10:FF:000012">
    <property type="entry name" value="MFS toxin efflux pump (AflT)"/>
    <property type="match status" value="1"/>
</dbReference>
<organism evidence="9 10">
    <name type="scientific">Aspergillus aculeatus (strain ATCC 16872 / CBS 172.66 / WB 5094)</name>
    <dbReference type="NCBI Taxonomy" id="690307"/>
    <lineage>
        <taxon>Eukaryota</taxon>
        <taxon>Fungi</taxon>
        <taxon>Dikarya</taxon>
        <taxon>Ascomycota</taxon>
        <taxon>Pezizomycotina</taxon>
        <taxon>Eurotiomycetes</taxon>
        <taxon>Eurotiomycetidae</taxon>
        <taxon>Eurotiales</taxon>
        <taxon>Aspergillaceae</taxon>
        <taxon>Aspergillus</taxon>
        <taxon>Aspergillus subgen. Circumdati</taxon>
    </lineage>
</organism>
<feature type="transmembrane region" description="Helical" evidence="7">
    <location>
        <begin position="162"/>
        <end position="181"/>
    </location>
</feature>
<feature type="region of interest" description="Disordered" evidence="6">
    <location>
        <begin position="1"/>
        <end position="21"/>
    </location>
</feature>
<feature type="transmembrane region" description="Helical" evidence="7">
    <location>
        <begin position="105"/>
        <end position="123"/>
    </location>
</feature>
<dbReference type="CDD" id="cd17502">
    <property type="entry name" value="MFS_Azr1_MDR_like"/>
    <property type="match status" value="1"/>
</dbReference>
<comment type="similarity">
    <text evidence="2">Belongs to the major facilitator superfamily. TCR/Tet family.</text>
</comment>
<dbReference type="Gene3D" id="1.20.1720.10">
    <property type="entry name" value="Multidrug resistance protein D"/>
    <property type="match status" value="1"/>
</dbReference>
<keyword evidence="4 7" id="KW-1133">Transmembrane helix</keyword>
<dbReference type="PANTHER" id="PTHR23501:SF199">
    <property type="entry name" value="MFS EFFLUX TRANSPORTER INPD-RELATED"/>
    <property type="match status" value="1"/>
</dbReference>
<dbReference type="EMBL" id="KV878991">
    <property type="protein sequence ID" value="OJJ95117.1"/>
    <property type="molecule type" value="Genomic_DNA"/>
</dbReference>
<evidence type="ECO:0000256" key="3">
    <source>
        <dbReference type="ARBA" id="ARBA00022692"/>
    </source>
</evidence>
<evidence type="ECO:0000259" key="8">
    <source>
        <dbReference type="PROSITE" id="PS50850"/>
    </source>
</evidence>
<dbReference type="GO" id="GO:0022857">
    <property type="term" value="F:transmembrane transporter activity"/>
    <property type="evidence" value="ECO:0007669"/>
    <property type="project" value="InterPro"/>
</dbReference>
<evidence type="ECO:0000256" key="1">
    <source>
        <dbReference type="ARBA" id="ARBA00004141"/>
    </source>
</evidence>
<dbReference type="InterPro" id="IPR020846">
    <property type="entry name" value="MFS_dom"/>
</dbReference>
<feature type="transmembrane region" description="Helical" evidence="7">
    <location>
        <begin position="344"/>
        <end position="364"/>
    </location>
</feature>
<evidence type="ECO:0000256" key="2">
    <source>
        <dbReference type="ARBA" id="ARBA00007520"/>
    </source>
</evidence>
<dbReference type="GO" id="GO:0005886">
    <property type="term" value="C:plasma membrane"/>
    <property type="evidence" value="ECO:0007669"/>
    <property type="project" value="TreeGrafter"/>
</dbReference>
<keyword evidence="10" id="KW-1185">Reference proteome</keyword>
<keyword evidence="5 7" id="KW-0472">Membrane</keyword>
<evidence type="ECO:0000256" key="6">
    <source>
        <dbReference type="SAM" id="MobiDB-lite"/>
    </source>
</evidence>